<dbReference type="InterPro" id="IPR036179">
    <property type="entry name" value="Ig-like_dom_sf"/>
</dbReference>
<evidence type="ECO:0000256" key="1">
    <source>
        <dbReference type="ARBA" id="ARBA00004370"/>
    </source>
</evidence>
<dbReference type="PROSITE" id="PS50835">
    <property type="entry name" value="IG_LIKE"/>
    <property type="match status" value="1"/>
</dbReference>
<keyword evidence="6" id="KW-1185">Reference proteome</keyword>
<dbReference type="PANTHER" id="PTHR24100">
    <property type="entry name" value="BUTYROPHILIN"/>
    <property type="match status" value="1"/>
</dbReference>
<evidence type="ECO:0000259" key="4">
    <source>
        <dbReference type="PROSITE" id="PS50835"/>
    </source>
</evidence>
<evidence type="ECO:0000313" key="6">
    <source>
        <dbReference type="Proteomes" id="UP000694568"/>
    </source>
</evidence>
<dbReference type="InterPro" id="IPR013783">
    <property type="entry name" value="Ig-like_fold"/>
</dbReference>
<accession>A0A8D0A5R3</accession>
<keyword evidence="3" id="KW-0393">Immunoglobulin domain</keyword>
<dbReference type="GeneTree" id="ENSGT00940000177043"/>
<feature type="domain" description="Ig-like" evidence="4">
    <location>
        <begin position="28"/>
        <end position="123"/>
    </location>
</feature>
<dbReference type="AlphaFoldDB" id="A0A8D0A5R3"/>
<evidence type="ECO:0000256" key="3">
    <source>
        <dbReference type="ARBA" id="ARBA00023319"/>
    </source>
</evidence>
<proteinExistence type="predicted"/>
<dbReference type="Gene3D" id="2.60.40.10">
    <property type="entry name" value="Immunoglobulins"/>
    <property type="match status" value="1"/>
</dbReference>
<dbReference type="SUPFAM" id="SSF48726">
    <property type="entry name" value="Immunoglobulin"/>
    <property type="match status" value="1"/>
</dbReference>
<protein>
    <recommendedName>
        <fullName evidence="4">Ig-like domain-containing protein</fullName>
    </recommendedName>
</protein>
<dbReference type="InterPro" id="IPR050504">
    <property type="entry name" value="IgSF_BTN/MOG"/>
</dbReference>
<name>A0A8D0A5R3_SANLU</name>
<dbReference type="PANTHER" id="PTHR24100:SF151">
    <property type="entry name" value="ICOS LIGAND"/>
    <property type="match status" value="1"/>
</dbReference>
<dbReference type="InterPro" id="IPR003599">
    <property type="entry name" value="Ig_sub"/>
</dbReference>
<dbReference type="GO" id="GO:0005102">
    <property type="term" value="F:signaling receptor binding"/>
    <property type="evidence" value="ECO:0007669"/>
    <property type="project" value="TreeGrafter"/>
</dbReference>
<dbReference type="GO" id="GO:0001817">
    <property type="term" value="P:regulation of cytokine production"/>
    <property type="evidence" value="ECO:0007669"/>
    <property type="project" value="TreeGrafter"/>
</dbReference>
<dbReference type="SMART" id="SM00409">
    <property type="entry name" value="IG"/>
    <property type="match status" value="1"/>
</dbReference>
<dbReference type="GO" id="GO:0009897">
    <property type="term" value="C:external side of plasma membrane"/>
    <property type="evidence" value="ECO:0007669"/>
    <property type="project" value="TreeGrafter"/>
</dbReference>
<evidence type="ECO:0000256" key="2">
    <source>
        <dbReference type="ARBA" id="ARBA00023136"/>
    </source>
</evidence>
<dbReference type="Pfam" id="PF07686">
    <property type="entry name" value="V-set"/>
    <property type="match status" value="1"/>
</dbReference>
<dbReference type="InterPro" id="IPR007110">
    <property type="entry name" value="Ig-like_dom"/>
</dbReference>
<reference evidence="5" key="2">
    <citation type="submission" date="2025-09" db="UniProtKB">
        <authorList>
            <consortium name="Ensembl"/>
        </authorList>
    </citation>
    <scope>IDENTIFICATION</scope>
</reference>
<evidence type="ECO:0000313" key="5">
    <source>
        <dbReference type="Ensembl" id="ENSSLUP00000047270.1"/>
    </source>
</evidence>
<keyword evidence="2" id="KW-0472">Membrane</keyword>
<dbReference type="Ensembl" id="ENSSLUT00000048714.1">
    <property type="protein sequence ID" value="ENSSLUP00000047270.1"/>
    <property type="gene ID" value="ENSSLUG00000020805.1"/>
</dbReference>
<dbReference type="GO" id="GO:0050852">
    <property type="term" value="P:T cell receptor signaling pathway"/>
    <property type="evidence" value="ECO:0007669"/>
    <property type="project" value="TreeGrafter"/>
</dbReference>
<comment type="subcellular location">
    <subcellularLocation>
        <location evidence="1">Membrane</location>
    </subcellularLocation>
</comment>
<organism evidence="5 6">
    <name type="scientific">Sander lucioperca</name>
    <name type="common">Pike-perch</name>
    <name type="synonym">Perca lucioperca</name>
    <dbReference type="NCBI Taxonomy" id="283035"/>
    <lineage>
        <taxon>Eukaryota</taxon>
        <taxon>Metazoa</taxon>
        <taxon>Chordata</taxon>
        <taxon>Craniata</taxon>
        <taxon>Vertebrata</taxon>
        <taxon>Euteleostomi</taxon>
        <taxon>Actinopterygii</taxon>
        <taxon>Neopterygii</taxon>
        <taxon>Teleostei</taxon>
        <taxon>Neoteleostei</taxon>
        <taxon>Acanthomorphata</taxon>
        <taxon>Eupercaria</taxon>
        <taxon>Perciformes</taxon>
        <taxon>Percoidei</taxon>
        <taxon>Percidae</taxon>
        <taxon>Luciopercinae</taxon>
        <taxon>Sander</taxon>
    </lineage>
</organism>
<dbReference type="InterPro" id="IPR013106">
    <property type="entry name" value="Ig_V-set"/>
</dbReference>
<reference evidence="5" key="1">
    <citation type="submission" date="2025-08" db="UniProtKB">
        <authorList>
            <consortium name="Ensembl"/>
        </authorList>
    </citation>
    <scope>IDENTIFICATION</scope>
</reference>
<dbReference type="Proteomes" id="UP000694568">
    <property type="component" value="Unplaced"/>
</dbReference>
<sequence>KDCCIFICNCLLSASSCSDTKTVTAKPGEDVLLHCQDPRDADIRLIVWSRTDLESDKYVFFHRENRLNEKYQLPSYRGRVNLSDPEMKDGDVSVVLKNVSVNNTGTYQCQVGISGGEEPKLYSTIQLNVEGEFVEMNLRIIILLMKKLTHSRTHASTSWTKEL</sequence>